<dbReference type="PANTHER" id="PTHR37936">
    <property type="entry name" value="TRANSPOSASE INSC FOR INSERTION ELEMENT IS2A-RELATED"/>
    <property type="match status" value="1"/>
</dbReference>
<dbReference type="NCBIfam" id="NF047595">
    <property type="entry name" value="IS66_ISRel24_TnpA"/>
    <property type="match status" value="1"/>
</dbReference>
<dbReference type="InterPro" id="IPR010921">
    <property type="entry name" value="Trp_repressor/repl_initiator"/>
</dbReference>
<gene>
    <name evidence="2" type="ORF">AVDCRST_MAG04-95</name>
</gene>
<dbReference type="GO" id="GO:0006313">
    <property type="term" value="P:DNA transposition"/>
    <property type="evidence" value="ECO:0007669"/>
    <property type="project" value="InterPro"/>
</dbReference>
<dbReference type="GO" id="GO:0004803">
    <property type="term" value="F:transposase activity"/>
    <property type="evidence" value="ECO:0007669"/>
    <property type="project" value="InterPro"/>
</dbReference>
<evidence type="ECO:0000313" key="2">
    <source>
        <dbReference type="EMBL" id="CAA9210493.1"/>
    </source>
</evidence>
<dbReference type="SUPFAM" id="SSF48295">
    <property type="entry name" value="TrpR-like"/>
    <property type="match status" value="1"/>
</dbReference>
<protein>
    <recommendedName>
        <fullName evidence="3">Transposase</fullName>
    </recommendedName>
</protein>
<dbReference type="AlphaFoldDB" id="A0A6J4GYS7"/>
<organism evidence="2">
    <name type="scientific">uncultured Acetobacteraceae bacterium</name>
    <dbReference type="NCBI Taxonomy" id="169975"/>
    <lineage>
        <taxon>Bacteria</taxon>
        <taxon>Pseudomonadati</taxon>
        <taxon>Pseudomonadota</taxon>
        <taxon>Alphaproteobacteria</taxon>
        <taxon>Acetobacterales</taxon>
        <taxon>Acetobacteraceae</taxon>
        <taxon>environmental samples</taxon>
    </lineage>
</organism>
<dbReference type="InterPro" id="IPR002514">
    <property type="entry name" value="Transposase_8"/>
</dbReference>
<proteinExistence type="inferred from homology"/>
<dbReference type="Pfam" id="PF01527">
    <property type="entry name" value="HTH_Tnp_1"/>
    <property type="match status" value="1"/>
</dbReference>
<accession>A0A6J4GYS7</accession>
<dbReference type="Gene3D" id="1.10.10.10">
    <property type="entry name" value="Winged helix-like DNA-binding domain superfamily/Winged helix DNA-binding domain"/>
    <property type="match status" value="1"/>
</dbReference>
<dbReference type="GO" id="GO:0043565">
    <property type="term" value="F:sequence-specific DNA binding"/>
    <property type="evidence" value="ECO:0007669"/>
    <property type="project" value="InterPro"/>
</dbReference>
<sequence length="144" mass="15444">MDDAKDDAKDRGYRRIEVLTGPGRRRKWSDDDKARIVAATLEPGAVVTEVARRWQVSPQQVFGWRRQARVALAVATSPTALDFVPIVSEAPAAMPEPAPASSSAPSRLPPPIEVRLAGAVLRIPLGADGDLLTTVLRAIRASAT</sequence>
<dbReference type="InterPro" id="IPR036388">
    <property type="entry name" value="WH-like_DNA-bd_sf"/>
</dbReference>
<dbReference type="PANTHER" id="PTHR37936:SF3">
    <property type="entry name" value="TRANSPOSASE INSC FOR INSERTION ELEMENT IS2A-RELATED"/>
    <property type="match status" value="1"/>
</dbReference>
<dbReference type="EMBL" id="CADCTL010000003">
    <property type="protein sequence ID" value="CAA9210493.1"/>
    <property type="molecule type" value="Genomic_DNA"/>
</dbReference>
<evidence type="ECO:0000256" key="1">
    <source>
        <dbReference type="ARBA" id="ARBA00009964"/>
    </source>
</evidence>
<reference evidence="2" key="1">
    <citation type="submission" date="2020-02" db="EMBL/GenBank/DDBJ databases">
        <authorList>
            <person name="Meier V. D."/>
        </authorList>
    </citation>
    <scope>NUCLEOTIDE SEQUENCE</scope>
    <source>
        <strain evidence="2">AVDCRST_MAG04</strain>
    </source>
</reference>
<name>A0A6J4GYS7_9PROT</name>
<comment type="similarity">
    <text evidence="1">Belongs to the transposase 8 family.</text>
</comment>
<evidence type="ECO:0008006" key="3">
    <source>
        <dbReference type="Google" id="ProtNLM"/>
    </source>
</evidence>